<proteinExistence type="predicted"/>
<evidence type="ECO:0000313" key="5">
    <source>
        <dbReference type="EMBL" id="MFC3878904.1"/>
    </source>
</evidence>
<dbReference type="InterPro" id="IPR008258">
    <property type="entry name" value="Transglycosylase_SLT_dom_1"/>
</dbReference>
<dbReference type="PANTHER" id="PTHR35936">
    <property type="entry name" value="MEMBRANE-BOUND LYTIC MUREIN TRANSGLYCOSYLASE F"/>
    <property type="match status" value="1"/>
</dbReference>
<dbReference type="Proteomes" id="UP001595805">
    <property type="component" value="Unassembled WGS sequence"/>
</dbReference>
<comment type="caution">
    <text evidence="5">The sequence shown here is derived from an EMBL/GenBank/DDBJ whole genome shotgun (WGS) entry which is preliminary data.</text>
</comment>
<sequence>MRRSFSLFITLSVVLLFGVQCTFLEKHFGNTFKEDKYILDLAGIQKRGVIRAAVDNNSTGYYIYRGRRMGYEYELLRDFAKRLDVVLDVVLVSDIQDAFTKLENGSVDIIAINLEKTPDRMESVSFSIPLGKMNTVLVGLKENGKVTDWKDLEGDTIYVRENSAYAYQLLSLRDSLGLNFIVREDQRHEESLIDAVVEKEISWTMADQNVAKANTTYYDGLDISWVVQEAGEVSWVTRDNSPKLLETLNEWLEDKHKRFIPDLYAKYFLNPKNGYFRSNSPFSSIAGSKISQYDELIKNGAEYLGWDWRLLSSLVYKESRFDTSATSYAGARGLLQLMPVTLERFGVTNPNDPEQSLLGGVKYLGYLDKFWMSRVPDPNERLKFILASYNVGHGHVEDAWRLTLKYGKDTQSWEDVSEFLELKSDPEYYKDPIVKSGFAKGHLAVAYVKDVLSIFEAYKALVSA</sequence>
<protein>
    <submittedName>
        <fullName evidence="5">Transglycosylase SLT domain-containing protein</fullName>
    </submittedName>
</protein>
<dbReference type="Pfam" id="PF00497">
    <property type="entry name" value="SBP_bac_3"/>
    <property type="match status" value="1"/>
</dbReference>
<dbReference type="CDD" id="cd13403">
    <property type="entry name" value="MLTF-like"/>
    <property type="match status" value="1"/>
</dbReference>
<evidence type="ECO:0000256" key="3">
    <source>
        <dbReference type="ARBA" id="ARBA00023237"/>
    </source>
</evidence>
<dbReference type="EMBL" id="JBHRZS010000003">
    <property type="protein sequence ID" value="MFC3878904.1"/>
    <property type="molecule type" value="Genomic_DNA"/>
</dbReference>
<comment type="subcellular location">
    <subcellularLocation>
        <location evidence="1">Cell outer membrane</location>
        <topology evidence="1">Peripheral membrane protein</topology>
    </subcellularLocation>
</comment>
<evidence type="ECO:0000256" key="2">
    <source>
        <dbReference type="ARBA" id="ARBA00022729"/>
    </source>
</evidence>
<dbReference type="SUPFAM" id="SSF53955">
    <property type="entry name" value="Lysozyme-like"/>
    <property type="match status" value="1"/>
</dbReference>
<dbReference type="InterPro" id="IPR001638">
    <property type="entry name" value="Solute-binding_3/MltF_N"/>
</dbReference>
<dbReference type="InterPro" id="IPR023346">
    <property type="entry name" value="Lysozyme-like_dom_sf"/>
</dbReference>
<dbReference type="PANTHER" id="PTHR35936:SF32">
    <property type="entry name" value="MEMBRANE-BOUND LYTIC MUREIN TRANSGLYCOSYLASE F"/>
    <property type="match status" value="1"/>
</dbReference>
<keyword evidence="3" id="KW-0998">Cell outer membrane</keyword>
<name>A0ABV8ANF9_9BACT</name>
<evidence type="ECO:0000256" key="1">
    <source>
        <dbReference type="ARBA" id="ARBA00004339"/>
    </source>
</evidence>
<dbReference type="SUPFAM" id="SSF53850">
    <property type="entry name" value="Periplasmic binding protein-like II"/>
    <property type="match status" value="1"/>
</dbReference>
<evidence type="ECO:0000259" key="4">
    <source>
        <dbReference type="SMART" id="SM00062"/>
    </source>
</evidence>
<evidence type="ECO:0000313" key="6">
    <source>
        <dbReference type="Proteomes" id="UP001595805"/>
    </source>
</evidence>
<feature type="domain" description="Solute-binding protein family 3/N-terminal" evidence="4">
    <location>
        <begin position="49"/>
        <end position="271"/>
    </location>
</feature>
<dbReference type="RefSeq" id="WP_377902821.1">
    <property type="nucleotide sequence ID" value="NZ_JBHRZS010000003.1"/>
</dbReference>
<keyword evidence="2" id="KW-0732">Signal</keyword>
<gene>
    <name evidence="5" type="ORF">ACFOSV_01890</name>
</gene>
<dbReference type="CDD" id="cd01009">
    <property type="entry name" value="PBP2_YfhD_N"/>
    <property type="match status" value="1"/>
</dbReference>
<dbReference type="Gene3D" id="1.10.530.10">
    <property type="match status" value="1"/>
</dbReference>
<dbReference type="SMART" id="SM00062">
    <property type="entry name" value="PBPb"/>
    <property type="match status" value="1"/>
</dbReference>
<accession>A0ABV8ANF9</accession>
<organism evidence="5 6">
    <name type="scientific">Algoriphagus namhaensis</name>
    <dbReference type="NCBI Taxonomy" id="915353"/>
    <lineage>
        <taxon>Bacteria</taxon>
        <taxon>Pseudomonadati</taxon>
        <taxon>Bacteroidota</taxon>
        <taxon>Cytophagia</taxon>
        <taxon>Cytophagales</taxon>
        <taxon>Cyclobacteriaceae</taxon>
        <taxon>Algoriphagus</taxon>
    </lineage>
</organism>
<reference evidence="6" key="1">
    <citation type="journal article" date="2019" name="Int. J. Syst. Evol. Microbiol.">
        <title>The Global Catalogue of Microorganisms (GCM) 10K type strain sequencing project: providing services to taxonomists for standard genome sequencing and annotation.</title>
        <authorList>
            <consortium name="The Broad Institute Genomics Platform"/>
            <consortium name="The Broad Institute Genome Sequencing Center for Infectious Disease"/>
            <person name="Wu L."/>
            <person name="Ma J."/>
        </authorList>
    </citation>
    <scope>NUCLEOTIDE SEQUENCE [LARGE SCALE GENOMIC DNA]</scope>
    <source>
        <strain evidence="6">CCUG 60523</strain>
    </source>
</reference>
<keyword evidence="3" id="KW-0472">Membrane</keyword>
<keyword evidence="6" id="KW-1185">Reference proteome</keyword>
<dbReference type="Pfam" id="PF01464">
    <property type="entry name" value="SLT"/>
    <property type="match status" value="1"/>
</dbReference>
<dbReference type="Gene3D" id="3.40.190.10">
    <property type="entry name" value="Periplasmic binding protein-like II"/>
    <property type="match status" value="2"/>
</dbReference>